<organism evidence="3 4">
    <name type="scientific">Mycena venus</name>
    <dbReference type="NCBI Taxonomy" id="2733690"/>
    <lineage>
        <taxon>Eukaryota</taxon>
        <taxon>Fungi</taxon>
        <taxon>Dikarya</taxon>
        <taxon>Basidiomycota</taxon>
        <taxon>Agaricomycotina</taxon>
        <taxon>Agaricomycetes</taxon>
        <taxon>Agaricomycetidae</taxon>
        <taxon>Agaricales</taxon>
        <taxon>Marasmiineae</taxon>
        <taxon>Mycenaceae</taxon>
        <taxon>Mycena</taxon>
    </lineage>
</organism>
<sequence>MRPILDVLKILRPLPVSGILDFMVLKIFPVCLLPKQLIDRWSSAVNHRKMVYREFQQSFFLNVLSTMQAILSTMQAVLFFAALALGAAAQQDLTVNTPTVDGVPGIGLCQPLLLSWSGGTPPYIAVSLAFVSAAFGAGADSSRCAFIHSLRFVTLNTFLFQRRYPCLLAQLTSEFDGQTGTSVTWLAVNATVGTKLLLTIKDNTGLTKNSGSFPVTVVANGTKSCLVSHTDDSNPGESSTVVPGPTGTLSVSTGPIASSTSSANTGSPTVQPGGQSNLRRASRREHCRGFDTRA</sequence>
<keyword evidence="2" id="KW-1133">Transmembrane helix</keyword>
<keyword evidence="4" id="KW-1185">Reference proteome</keyword>
<dbReference type="GO" id="GO:0016853">
    <property type="term" value="F:isomerase activity"/>
    <property type="evidence" value="ECO:0007669"/>
    <property type="project" value="UniProtKB-KW"/>
</dbReference>
<comment type="caution">
    <text evidence="3">The sequence shown here is derived from an EMBL/GenBank/DDBJ whole genome shotgun (WGS) entry which is preliminary data.</text>
</comment>
<dbReference type="Proteomes" id="UP000620124">
    <property type="component" value="Unassembled WGS sequence"/>
</dbReference>
<keyword evidence="2" id="KW-0812">Transmembrane</keyword>
<dbReference type="OrthoDB" id="3362246at2759"/>
<proteinExistence type="predicted"/>
<keyword evidence="2" id="KW-0472">Membrane</keyword>
<name>A0A8H7CB69_9AGAR</name>
<evidence type="ECO:0000256" key="1">
    <source>
        <dbReference type="SAM" id="MobiDB-lite"/>
    </source>
</evidence>
<evidence type="ECO:0000256" key="2">
    <source>
        <dbReference type="SAM" id="Phobius"/>
    </source>
</evidence>
<reference evidence="3" key="1">
    <citation type="submission" date="2020-05" db="EMBL/GenBank/DDBJ databases">
        <title>Mycena genomes resolve the evolution of fungal bioluminescence.</title>
        <authorList>
            <person name="Tsai I.J."/>
        </authorList>
    </citation>
    <scope>NUCLEOTIDE SEQUENCE</scope>
    <source>
        <strain evidence="3">CCC161011</strain>
    </source>
</reference>
<keyword evidence="3" id="KW-0413">Isomerase</keyword>
<feature type="compositionally biased region" description="Polar residues" evidence="1">
    <location>
        <begin position="228"/>
        <end position="279"/>
    </location>
</feature>
<protein>
    <submittedName>
        <fullName evidence="3">Protein disulfide-isomerase erp38</fullName>
    </submittedName>
</protein>
<accession>A0A8H7CB69</accession>
<feature type="region of interest" description="Disordered" evidence="1">
    <location>
        <begin position="228"/>
        <end position="294"/>
    </location>
</feature>
<dbReference type="EMBL" id="JACAZI010000033">
    <property type="protein sequence ID" value="KAF7330581.1"/>
    <property type="molecule type" value="Genomic_DNA"/>
</dbReference>
<feature type="transmembrane region" description="Helical" evidence="2">
    <location>
        <begin position="59"/>
        <end position="85"/>
    </location>
</feature>
<evidence type="ECO:0000313" key="4">
    <source>
        <dbReference type="Proteomes" id="UP000620124"/>
    </source>
</evidence>
<dbReference type="AlphaFoldDB" id="A0A8H7CB69"/>
<evidence type="ECO:0000313" key="3">
    <source>
        <dbReference type="EMBL" id="KAF7330581.1"/>
    </source>
</evidence>
<gene>
    <name evidence="3" type="ORF">MVEN_02498400</name>
</gene>